<organism evidence="6 7">
    <name type="scientific">Tanticharoenia sakaeratensis NBRC 103193</name>
    <dbReference type="NCBI Taxonomy" id="1231623"/>
    <lineage>
        <taxon>Bacteria</taxon>
        <taxon>Pseudomonadati</taxon>
        <taxon>Pseudomonadota</taxon>
        <taxon>Alphaproteobacteria</taxon>
        <taxon>Acetobacterales</taxon>
        <taxon>Acetobacteraceae</taxon>
        <taxon>Tanticharoenia</taxon>
    </lineage>
</organism>
<dbReference type="NCBIfam" id="TIGR00079">
    <property type="entry name" value="pept_deformyl"/>
    <property type="match status" value="1"/>
</dbReference>
<dbReference type="FunFam" id="3.90.45.10:FF:000003">
    <property type="entry name" value="Peptide deformylase"/>
    <property type="match status" value="1"/>
</dbReference>
<evidence type="ECO:0000256" key="3">
    <source>
        <dbReference type="ARBA" id="ARBA00022801"/>
    </source>
</evidence>
<name>A0A0D6MNV6_9PROT</name>
<dbReference type="GO" id="GO:0046872">
    <property type="term" value="F:metal ion binding"/>
    <property type="evidence" value="ECO:0007669"/>
    <property type="project" value="UniProtKB-KW"/>
</dbReference>
<comment type="similarity">
    <text evidence="1 5">Belongs to the polypeptide deformylase family.</text>
</comment>
<dbReference type="AlphaFoldDB" id="A0A0D6MNV6"/>
<sequence length="180" mass="19698">MALLKIARMGHPVLLARAAAVEDPLAPDIQDLIADMIETMHDANGAGLAAPQVHRSLRLFVYHVPVSREPSAPLSIRALINPEITPIDDAIMLCEEGCLSIPGLRATVPRHERVHYRGLDQNGVPVEGEASGFHANVLQHEADHLDGVLYPMRIVDHTRFGFSEELLRYPPSATREGDAP</sequence>
<dbReference type="PRINTS" id="PR01576">
    <property type="entry name" value="PDEFORMYLASE"/>
</dbReference>
<dbReference type="Pfam" id="PF01327">
    <property type="entry name" value="Pep_deformylase"/>
    <property type="match status" value="1"/>
</dbReference>
<feature type="binding site" evidence="5">
    <location>
        <position position="98"/>
    </location>
    <ligand>
        <name>Fe cation</name>
        <dbReference type="ChEBI" id="CHEBI:24875"/>
    </ligand>
</feature>
<dbReference type="InterPro" id="IPR023635">
    <property type="entry name" value="Peptide_deformylase"/>
</dbReference>
<dbReference type="GO" id="GO:0006412">
    <property type="term" value="P:translation"/>
    <property type="evidence" value="ECO:0007669"/>
    <property type="project" value="UniProtKB-UniRule"/>
</dbReference>
<dbReference type="NCBIfam" id="NF001159">
    <property type="entry name" value="PRK00150.1-3"/>
    <property type="match status" value="1"/>
</dbReference>
<gene>
    <name evidence="5" type="primary">def</name>
    <name evidence="6" type="ORF">Tasa_038_076</name>
</gene>
<feature type="binding site" evidence="5">
    <location>
        <position position="144"/>
    </location>
    <ligand>
        <name>Fe cation</name>
        <dbReference type="ChEBI" id="CHEBI:24875"/>
    </ligand>
</feature>
<dbReference type="EMBL" id="BALE01000038">
    <property type="protein sequence ID" value="GAN55095.1"/>
    <property type="molecule type" value="Genomic_DNA"/>
</dbReference>
<feature type="active site" evidence="5">
    <location>
        <position position="141"/>
    </location>
</feature>
<protein>
    <recommendedName>
        <fullName evidence="5">Peptide deformylase</fullName>
        <shortName evidence="5">PDF</shortName>
        <ecNumber evidence="5">3.5.1.88</ecNumber>
    </recommendedName>
    <alternativeName>
        <fullName evidence="5">Polypeptide deformylase</fullName>
    </alternativeName>
</protein>
<dbReference type="Proteomes" id="UP000032679">
    <property type="component" value="Unassembled WGS sequence"/>
</dbReference>
<dbReference type="STRING" id="1231623.Tasa_038_076"/>
<keyword evidence="7" id="KW-1185">Reference proteome</keyword>
<keyword evidence="2 5" id="KW-0479">Metal-binding</keyword>
<dbReference type="OrthoDB" id="9804313at2"/>
<comment type="catalytic activity">
    <reaction evidence="5">
        <text>N-terminal N-formyl-L-methionyl-[peptide] + H2O = N-terminal L-methionyl-[peptide] + formate</text>
        <dbReference type="Rhea" id="RHEA:24420"/>
        <dbReference type="Rhea" id="RHEA-COMP:10639"/>
        <dbReference type="Rhea" id="RHEA-COMP:10640"/>
        <dbReference type="ChEBI" id="CHEBI:15377"/>
        <dbReference type="ChEBI" id="CHEBI:15740"/>
        <dbReference type="ChEBI" id="CHEBI:49298"/>
        <dbReference type="ChEBI" id="CHEBI:64731"/>
        <dbReference type="EC" id="3.5.1.88"/>
    </reaction>
</comment>
<dbReference type="GO" id="GO:0042586">
    <property type="term" value="F:peptide deformylase activity"/>
    <property type="evidence" value="ECO:0007669"/>
    <property type="project" value="UniProtKB-UniRule"/>
</dbReference>
<dbReference type="PANTHER" id="PTHR10458">
    <property type="entry name" value="PEPTIDE DEFORMYLASE"/>
    <property type="match status" value="1"/>
</dbReference>
<dbReference type="HAMAP" id="MF_00163">
    <property type="entry name" value="Pep_deformylase"/>
    <property type="match status" value="1"/>
</dbReference>
<feature type="binding site" evidence="5">
    <location>
        <position position="140"/>
    </location>
    <ligand>
        <name>Fe cation</name>
        <dbReference type="ChEBI" id="CHEBI:24875"/>
    </ligand>
</feature>
<evidence type="ECO:0000256" key="2">
    <source>
        <dbReference type="ARBA" id="ARBA00022723"/>
    </source>
</evidence>
<keyword evidence="3 5" id="KW-0378">Hydrolase</keyword>
<dbReference type="PIRSF" id="PIRSF004749">
    <property type="entry name" value="Pep_def"/>
    <property type="match status" value="1"/>
</dbReference>
<dbReference type="EC" id="3.5.1.88" evidence="5"/>
<dbReference type="Gene3D" id="3.90.45.10">
    <property type="entry name" value="Peptide deformylase"/>
    <property type="match status" value="1"/>
</dbReference>
<accession>A0A0D6MNV6</accession>
<proteinExistence type="inferred from homology"/>
<dbReference type="PANTHER" id="PTHR10458:SF22">
    <property type="entry name" value="PEPTIDE DEFORMYLASE"/>
    <property type="match status" value="1"/>
</dbReference>
<keyword evidence="5" id="KW-0408">Iron</keyword>
<evidence type="ECO:0000313" key="6">
    <source>
        <dbReference type="EMBL" id="GAN55095.1"/>
    </source>
</evidence>
<dbReference type="RefSeq" id="WP_048849928.1">
    <property type="nucleotide sequence ID" value="NZ_BALE01000038.1"/>
</dbReference>
<dbReference type="SUPFAM" id="SSF56420">
    <property type="entry name" value="Peptide deformylase"/>
    <property type="match status" value="1"/>
</dbReference>
<dbReference type="InterPro" id="IPR036821">
    <property type="entry name" value="Peptide_deformylase_sf"/>
</dbReference>
<evidence type="ECO:0000313" key="7">
    <source>
        <dbReference type="Proteomes" id="UP000032679"/>
    </source>
</evidence>
<keyword evidence="4 5" id="KW-0648">Protein biosynthesis</keyword>
<dbReference type="CDD" id="cd00487">
    <property type="entry name" value="Pep_deformylase"/>
    <property type="match status" value="1"/>
</dbReference>
<comment type="caution">
    <text evidence="6">The sequence shown here is derived from an EMBL/GenBank/DDBJ whole genome shotgun (WGS) entry which is preliminary data.</text>
</comment>
<reference evidence="6 7" key="1">
    <citation type="submission" date="2012-10" db="EMBL/GenBank/DDBJ databases">
        <title>Genome sequencing of Tanticharoenia sakaeratensis NBRC 103193.</title>
        <authorList>
            <person name="Azuma Y."/>
            <person name="Hadano H."/>
            <person name="Hirakawa H."/>
            <person name="Matsushita K."/>
        </authorList>
    </citation>
    <scope>NUCLEOTIDE SEQUENCE [LARGE SCALE GENOMIC DNA]</scope>
    <source>
        <strain evidence="6 7">NBRC 103193</strain>
    </source>
</reference>
<evidence type="ECO:0000256" key="1">
    <source>
        <dbReference type="ARBA" id="ARBA00010759"/>
    </source>
</evidence>
<comment type="cofactor">
    <cofactor evidence="5">
        <name>Fe(2+)</name>
        <dbReference type="ChEBI" id="CHEBI:29033"/>
    </cofactor>
    <text evidence="5">Binds 1 Fe(2+) ion.</text>
</comment>
<evidence type="ECO:0000256" key="4">
    <source>
        <dbReference type="ARBA" id="ARBA00022917"/>
    </source>
</evidence>
<evidence type="ECO:0000256" key="5">
    <source>
        <dbReference type="HAMAP-Rule" id="MF_00163"/>
    </source>
</evidence>
<comment type="function">
    <text evidence="5">Removes the formyl group from the N-terminal Met of newly synthesized proteins. Requires at least a dipeptide for an efficient rate of reaction. N-terminal L-methionine is a prerequisite for activity but the enzyme has broad specificity at other positions.</text>
</comment>